<dbReference type="KEGG" id="pbn:PADG_01332"/>
<accession>C1G316</accession>
<evidence type="ECO:0000313" key="2">
    <source>
        <dbReference type="EMBL" id="EEH45182.1"/>
    </source>
</evidence>
<dbReference type="InParanoid" id="C1G316"/>
<dbReference type="RefSeq" id="XP_010757412.1">
    <property type="nucleotide sequence ID" value="XM_010759110.1"/>
</dbReference>
<organism evidence="2 3">
    <name type="scientific">Paracoccidioides brasiliensis (strain Pb18)</name>
    <dbReference type="NCBI Taxonomy" id="502780"/>
    <lineage>
        <taxon>Eukaryota</taxon>
        <taxon>Fungi</taxon>
        <taxon>Dikarya</taxon>
        <taxon>Ascomycota</taxon>
        <taxon>Pezizomycotina</taxon>
        <taxon>Eurotiomycetes</taxon>
        <taxon>Eurotiomycetidae</taxon>
        <taxon>Onygenales</taxon>
        <taxon>Ajellomycetaceae</taxon>
        <taxon>Paracoccidioides</taxon>
    </lineage>
</organism>
<gene>
    <name evidence="2" type="ORF">PADG_01332</name>
</gene>
<dbReference type="VEuPathDB" id="FungiDB:PADG_01332"/>
<dbReference type="HOGENOM" id="CLU_042426_1_0_1"/>
<evidence type="ECO:0000256" key="1">
    <source>
        <dbReference type="SAM" id="MobiDB-lite"/>
    </source>
</evidence>
<evidence type="ECO:0000313" key="3">
    <source>
        <dbReference type="Proteomes" id="UP000001628"/>
    </source>
</evidence>
<dbReference type="PANTHER" id="PTHR42053">
    <property type="match status" value="1"/>
</dbReference>
<dbReference type="OrthoDB" id="5405654at2759"/>
<dbReference type="OMA" id="TPMSATY"/>
<dbReference type="GeneID" id="22581016"/>
<feature type="region of interest" description="Disordered" evidence="1">
    <location>
        <begin position="203"/>
        <end position="223"/>
    </location>
</feature>
<dbReference type="PANTHER" id="PTHR42053:SF1">
    <property type="match status" value="1"/>
</dbReference>
<reference evidence="2 3" key="1">
    <citation type="journal article" date="2011" name="PLoS Genet.">
        <title>Comparative genomic analysis of human fungal pathogens causing paracoccidioidomycosis.</title>
        <authorList>
            <person name="Desjardins C.A."/>
            <person name="Champion M.D."/>
            <person name="Holder J.W."/>
            <person name="Muszewska A."/>
            <person name="Goldberg J."/>
            <person name="Bailao A.M."/>
            <person name="Brigido M.M."/>
            <person name="Ferreira M.E."/>
            <person name="Garcia A.M."/>
            <person name="Grynberg M."/>
            <person name="Gujja S."/>
            <person name="Heiman D.I."/>
            <person name="Henn M.R."/>
            <person name="Kodira C.D."/>
            <person name="Leon-Narvaez H."/>
            <person name="Longo L.V."/>
            <person name="Ma L.J."/>
            <person name="Malavazi I."/>
            <person name="Matsuo A.L."/>
            <person name="Morais F.V."/>
            <person name="Pereira M."/>
            <person name="Rodriguez-Brito S."/>
            <person name="Sakthikumar S."/>
            <person name="Salem-Izacc S.M."/>
            <person name="Sykes S.M."/>
            <person name="Teixeira M.M."/>
            <person name="Vallejo M.C."/>
            <person name="Walter M.E."/>
            <person name="Yandava C."/>
            <person name="Young S."/>
            <person name="Zeng Q."/>
            <person name="Zucker J."/>
            <person name="Felipe M.S."/>
            <person name="Goldman G.H."/>
            <person name="Haas B.J."/>
            <person name="McEwen J.G."/>
            <person name="Nino-Vega G."/>
            <person name="Puccia R."/>
            <person name="San-Blas G."/>
            <person name="Soares C.M."/>
            <person name="Birren B.W."/>
            <person name="Cuomo C.A."/>
        </authorList>
    </citation>
    <scope>NUCLEOTIDE SEQUENCE [LARGE SCALE GENOMIC DNA]</scope>
    <source>
        <strain evidence="2 3">Pb18</strain>
    </source>
</reference>
<feature type="compositionally biased region" description="Low complexity" evidence="1">
    <location>
        <begin position="78"/>
        <end position="99"/>
    </location>
</feature>
<sequence>MPDSPKPRLPPISTSKSATFPSELHQSPVLLSDRPDFIKQEDALLKTPITPPVAYIDFLKSVTPVLASPMKTASPVFSETSSGYSSPTSQPSTASSTRSCTCDIHKPHKLPAISIPPPSPFAHPRSARTPKSLHAQRIPASPATARSPMSASSPKSATCMSARSQSQFSPSDWCVSPGARFFDPPRSSSGRPVCVRHVVTRTVTYKRTPLEPAPKGKRRKTEQ</sequence>
<feature type="compositionally biased region" description="Polar residues" evidence="1">
    <location>
        <begin position="147"/>
        <end position="170"/>
    </location>
</feature>
<dbReference type="Proteomes" id="UP000001628">
    <property type="component" value="Unassembled WGS sequence"/>
</dbReference>
<dbReference type="EMBL" id="KN275958">
    <property type="protein sequence ID" value="EEH45182.1"/>
    <property type="molecule type" value="Genomic_DNA"/>
</dbReference>
<feature type="region of interest" description="Disordered" evidence="1">
    <location>
        <begin position="1"/>
        <end position="33"/>
    </location>
</feature>
<dbReference type="eggNOG" id="ENOG502SFH4">
    <property type="taxonomic scope" value="Eukaryota"/>
</dbReference>
<protein>
    <submittedName>
        <fullName evidence="2">Uncharacterized protein</fullName>
    </submittedName>
</protein>
<name>C1G316_PARBD</name>
<dbReference type="AlphaFoldDB" id="C1G316"/>
<feature type="region of interest" description="Disordered" evidence="1">
    <location>
        <begin position="73"/>
        <end position="171"/>
    </location>
</feature>
<proteinExistence type="predicted"/>
<keyword evidence="3" id="KW-1185">Reference proteome</keyword>